<accession>A0A316DDG4</accession>
<evidence type="ECO:0000313" key="9">
    <source>
        <dbReference type="EMBL" id="PWK15668.1"/>
    </source>
</evidence>
<dbReference type="EMBL" id="QGGL01000003">
    <property type="protein sequence ID" value="PWK15668.1"/>
    <property type="molecule type" value="Genomic_DNA"/>
</dbReference>
<dbReference type="CDD" id="cd13913">
    <property type="entry name" value="ba3_CcO_II_C"/>
    <property type="match status" value="1"/>
</dbReference>
<dbReference type="GO" id="GO:0030313">
    <property type="term" value="C:cell envelope"/>
    <property type="evidence" value="ECO:0007669"/>
    <property type="project" value="UniProtKB-SubCell"/>
</dbReference>
<dbReference type="GO" id="GO:0016020">
    <property type="term" value="C:membrane"/>
    <property type="evidence" value="ECO:0007669"/>
    <property type="project" value="InterPro"/>
</dbReference>
<dbReference type="OrthoDB" id="9773456at2"/>
<dbReference type="PROSITE" id="PS00078">
    <property type="entry name" value="COX2"/>
    <property type="match status" value="1"/>
</dbReference>
<evidence type="ECO:0000256" key="6">
    <source>
        <dbReference type="ARBA" id="ARBA00047816"/>
    </source>
</evidence>
<evidence type="ECO:0000259" key="8">
    <source>
        <dbReference type="PROSITE" id="PS50857"/>
    </source>
</evidence>
<dbReference type="Proteomes" id="UP000245634">
    <property type="component" value="Unassembled WGS sequence"/>
</dbReference>
<dbReference type="PANTHER" id="PTHR42838">
    <property type="entry name" value="CYTOCHROME C OXIDASE SUBUNIT II"/>
    <property type="match status" value="1"/>
</dbReference>
<evidence type="ECO:0000313" key="10">
    <source>
        <dbReference type="Proteomes" id="UP000245634"/>
    </source>
</evidence>
<dbReference type="InterPro" id="IPR034214">
    <property type="entry name" value="Ba3_CcO_II_C"/>
</dbReference>
<dbReference type="PANTHER" id="PTHR42838:SF2">
    <property type="entry name" value="NITROUS-OXIDE REDUCTASE"/>
    <property type="match status" value="1"/>
</dbReference>
<dbReference type="InterPro" id="IPR051403">
    <property type="entry name" value="NosZ/Cyto_c_oxidase_sub2"/>
</dbReference>
<keyword evidence="7" id="KW-0472">Membrane</keyword>
<dbReference type="Gene3D" id="2.60.40.420">
    <property type="entry name" value="Cupredoxins - blue copper proteins"/>
    <property type="match status" value="1"/>
</dbReference>
<dbReference type="InterPro" id="IPR001505">
    <property type="entry name" value="Copper_CuA"/>
</dbReference>
<dbReference type="GO" id="GO:0004129">
    <property type="term" value="F:cytochrome-c oxidase activity"/>
    <property type="evidence" value="ECO:0007669"/>
    <property type="project" value="UniProtKB-EC"/>
</dbReference>
<dbReference type="Pfam" id="PF00116">
    <property type="entry name" value="COX2"/>
    <property type="match status" value="1"/>
</dbReference>
<keyword evidence="7" id="KW-1133">Transmembrane helix</keyword>
<name>A0A316DDG4_9BACL</name>
<evidence type="ECO:0000256" key="1">
    <source>
        <dbReference type="ARBA" id="ARBA00004196"/>
    </source>
</evidence>
<evidence type="ECO:0000256" key="5">
    <source>
        <dbReference type="ARBA" id="ARBA00031399"/>
    </source>
</evidence>
<dbReference type="SUPFAM" id="SSF49503">
    <property type="entry name" value="Cupredoxins"/>
    <property type="match status" value="1"/>
</dbReference>
<feature type="domain" description="Cytochrome oxidase subunit II copper A binding" evidence="8">
    <location>
        <begin position="64"/>
        <end position="155"/>
    </location>
</feature>
<comment type="catalytic activity">
    <reaction evidence="6">
        <text>4 Fe(II)-[cytochrome c] + O2 + 8 H(+)(in) = 4 Fe(III)-[cytochrome c] + 2 H2O + 4 H(+)(out)</text>
        <dbReference type="Rhea" id="RHEA:11436"/>
        <dbReference type="Rhea" id="RHEA-COMP:10350"/>
        <dbReference type="Rhea" id="RHEA-COMP:14399"/>
        <dbReference type="ChEBI" id="CHEBI:15377"/>
        <dbReference type="ChEBI" id="CHEBI:15378"/>
        <dbReference type="ChEBI" id="CHEBI:15379"/>
        <dbReference type="ChEBI" id="CHEBI:29033"/>
        <dbReference type="ChEBI" id="CHEBI:29034"/>
        <dbReference type="EC" id="7.1.1.9"/>
    </reaction>
</comment>
<dbReference type="AlphaFoldDB" id="A0A316DDG4"/>
<reference evidence="9 10" key="1">
    <citation type="submission" date="2018-05" db="EMBL/GenBank/DDBJ databases">
        <title>Genomic Encyclopedia of Type Strains, Phase IV (KMG-IV): sequencing the most valuable type-strain genomes for metagenomic binning, comparative biology and taxonomic classification.</title>
        <authorList>
            <person name="Goeker M."/>
        </authorList>
    </citation>
    <scope>NUCLEOTIDE SEQUENCE [LARGE SCALE GENOMIC DNA]</scope>
    <source>
        <strain evidence="9 10">DSM 18773</strain>
    </source>
</reference>
<evidence type="ECO:0000256" key="7">
    <source>
        <dbReference type="SAM" id="Phobius"/>
    </source>
</evidence>
<feature type="transmembrane region" description="Helical" evidence="7">
    <location>
        <begin position="9"/>
        <end position="31"/>
    </location>
</feature>
<dbReference type="RefSeq" id="WP_109686926.1">
    <property type="nucleotide sequence ID" value="NZ_QGGL01000003.1"/>
</dbReference>
<gene>
    <name evidence="9" type="ORF">C7459_103208</name>
</gene>
<organism evidence="9 10">
    <name type="scientific">Tumebacillus permanentifrigoris</name>
    <dbReference type="NCBI Taxonomy" id="378543"/>
    <lineage>
        <taxon>Bacteria</taxon>
        <taxon>Bacillati</taxon>
        <taxon>Bacillota</taxon>
        <taxon>Bacilli</taxon>
        <taxon>Bacillales</taxon>
        <taxon>Alicyclobacillaceae</taxon>
        <taxon>Tumebacillus</taxon>
    </lineage>
</organism>
<sequence length="155" mass="16965">MHVHKLEKIWLTFGGLMLAAFLVVLTINAFAMGNTPPSDLQQIDPTKVDQTPPFDKPGLVKISENEYDLNMIGYAFGYTPALVEIPKGATVHFHVTSRDVMHGFEVAGTDVNMMLTPGLVNSVTKTFNDVGSFLILCNEYCGTGHQIMAAHLVVK</sequence>
<evidence type="ECO:0000256" key="2">
    <source>
        <dbReference type="ARBA" id="ARBA00022723"/>
    </source>
</evidence>
<evidence type="ECO:0000256" key="3">
    <source>
        <dbReference type="ARBA" id="ARBA00023008"/>
    </source>
</evidence>
<evidence type="ECO:0000256" key="4">
    <source>
        <dbReference type="ARBA" id="ARBA00024688"/>
    </source>
</evidence>
<protein>
    <recommendedName>
        <fullName evidence="5">Cytochrome aa3 subunit 2</fullName>
    </recommendedName>
</protein>
<keyword evidence="7" id="KW-0812">Transmembrane</keyword>
<proteinExistence type="predicted"/>
<comment type="caution">
    <text evidence="9">The sequence shown here is derived from an EMBL/GenBank/DDBJ whole genome shotgun (WGS) entry which is preliminary data.</text>
</comment>
<comment type="subcellular location">
    <subcellularLocation>
        <location evidence="1">Cell envelope</location>
    </subcellularLocation>
</comment>
<dbReference type="GO" id="GO:0005507">
    <property type="term" value="F:copper ion binding"/>
    <property type="evidence" value="ECO:0007669"/>
    <property type="project" value="InterPro"/>
</dbReference>
<dbReference type="InterPro" id="IPR008972">
    <property type="entry name" value="Cupredoxin"/>
</dbReference>
<keyword evidence="2" id="KW-0479">Metal-binding</keyword>
<dbReference type="PROSITE" id="PS50857">
    <property type="entry name" value="COX2_CUA"/>
    <property type="match status" value="1"/>
</dbReference>
<keyword evidence="10" id="KW-1185">Reference proteome</keyword>
<dbReference type="InterPro" id="IPR002429">
    <property type="entry name" value="CcO_II-like_C"/>
</dbReference>
<comment type="function">
    <text evidence="4">Subunits I and II form the functional core of the enzyme complex. Electrons originating in cytochrome c are transferred via heme a and Cu(A) to the binuclear center formed by heme a3 and Cu(B).</text>
</comment>
<keyword evidence="3" id="KW-0186">Copper</keyword>